<keyword evidence="1" id="KW-0808">Transferase</keyword>
<reference evidence="1 2" key="1">
    <citation type="journal article" date="2017" name="Int. J. Syst. Evol. Microbiol.">
        <title>Bacillus notoginsengisoli sp. nov., a novel bacterium isolated from the rhizosphere of Panax notoginseng.</title>
        <authorList>
            <person name="Zhang M.Y."/>
            <person name="Cheng J."/>
            <person name="Cai Y."/>
            <person name="Zhang T.Y."/>
            <person name="Wu Y.Y."/>
            <person name="Manikprabhu D."/>
            <person name="Li W.J."/>
            <person name="Zhang Y.X."/>
        </authorList>
    </citation>
    <scope>NUCLEOTIDE SEQUENCE [LARGE SCALE GENOMIC DNA]</scope>
    <source>
        <strain evidence="1 2">JCM 30743</strain>
    </source>
</reference>
<evidence type="ECO:0000313" key="1">
    <source>
        <dbReference type="EMBL" id="RHW42740.1"/>
    </source>
</evidence>
<protein>
    <submittedName>
        <fullName evidence="1">Methyltransferase</fullName>
    </submittedName>
</protein>
<name>A0A417YYZ8_9BACI</name>
<gene>
    <name evidence="1" type="ORF">D1B31_03910</name>
</gene>
<organism evidence="1 2">
    <name type="scientific">Neobacillus notoginsengisoli</name>
    <dbReference type="NCBI Taxonomy" id="1578198"/>
    <lineage>
        <taxon>Bacteria</taxon>
        <taxon>Bacillati</taxon>
        <taxon>Bacillota</taxon>
        <taxon>Bacilli</taxon>
        <taxon>Bacillales</taxon>
        <taxon>Bacillaceae</taxon>
        <taxon>Neobacillus</taxon>
    </lineage>
</organism>
<proteinExistence type="predicted"/>
<dbReference type="GO" id="GO:0008168">
    <property type="term" value="F:methyltransferase activity"/>
    <property type="evidence" value="ECO:0007669"/>
    <property type="project" value="UniProtKB-KW"/>
</dbReference>
<keyword evidence="1" id="KW-0489">Methyltransferase</keyword>
<dbReference type="EMBL" id="QWEG01000002">
    <property type="protein sequence ID" value="RHW42740.1"/>
    <property type="molecule type" value="Genomic_DNA"/>
</dbReference>
<keyword evidence="2" id="KW-1185">Reference proteome</keyword>
<sequence length="83" mass="8938">MNKVLVEVFLPAANESFDVFIPLDSKMSEVLALVSALLGELSDGKYKATPDAVLCDAASGIIYNINMYVSELGIQNGSRLMLI</sequence>
<dbReference type="RefSeq" id="WP_118919436.1">
    <property type="nucleotide sequence ID" value="NZ_QWEG01000002.1"/>
</dbReference>
<dbReference type="AlphaFoldDB" id="A0A417YYZ8"/>
<dbReference type="Proteomes" id="UP000284416">
    <property type="component" value="Unassembled WGS sequence"/>
</dbReference>
<accession>A0A417YYZ8</accession>
<evidence type="ECO:0000313" key="2">
    <source>
        <dbReference type="Proteomes" id="UP000284416"/>
    </source>
</evidence>
<dbReference type="OrthoDB" id="1914848at2"/>
<comment type="caution">
    <text evidence="1">The sequence shown here is derived from an EMBL/GenBank/DDBJ whole genome shotgun (WGS) entry which is preliminary data.</text>
</comment>
<dbReference type="GO" id="GO:0032259">
    <property type="term" value="P:methylation"/>
    <property type="evidence" value="ECO:0007669"/>
    <property type="project" value="UniProtKB-KW"/>
</dbReference>